<dbReference type="SUPFAM" id="SSF81383">
    <property type="entry name" value="F-box domain"/>
    <property type="match status" value="1"/>
</dbReference>
<dbReference type="EMBL" id="JXTC01000065">
    <property type="protein sequence ID" value="PON92423.1"/>
    <property type="molecule type" value="Genomic_DNA"/>
</dbReference>
<feature type="domain" description="F-box" evidence="1">
    <location>
        <begin position="23"/>
        <end position="63"/>
    </location>
</feature>
<keyword evidence="3" id="KW-1185">Reference proteome</keyword>
<protein>
    <submittedName>
        <fullName evidence="2">F-box domain containing protein</fullName>
    </submittedName>
</protein>
<evidence type="ECO:0000313" key="3">
    <source>
        <dbReference type="Proteomes" id="UP000237000"/>
    </source>
</evidence>
<comment type="caution">
    <text evidence="2">The sequence shown here is derived from an EMBL/GenBank/DDBJ whole genome shotgun (WGS) entry which is preliminary data.</text>
</comment>
<gene>
    <name evidence="2" type="ORF">TorRG33x02_117470</name>
</gene>
<organism evidence="2 3">
    <name type="scientific">Trema orientale</name>
    <name type="common">Charcoal tree</name>
    <name type="synonym">Celtis orientalis</name>
    <dbReference type="NCBI Taxonomy" id="63057"/>
    <lineage>
        <taxon>Eukaryota</taxon>
        <taxon>Viridiplantae</taxon>
        <taxon>Streptophyta</taxon>
        <taxon>Embryophyta</taxon>
        <taxon>Tracheophyta</taxon>
        <taxon>Spermatophyta</taxon>
        <taxon>Magnoliopsida</taxon>
        <taxon>eudicotyledons</taxon>
        <taxon>Gunneridae</taxon>
        <taxon>Pentapetalae</taxon>
        <taxon>rosids</taxon>
        <taxon>fabids</taxon>
        <taxon>Rosales</taxon>
        <taxon>Cannabaceae</taxon>
        <taxon>Trema</taxon>
    </lineage>
</organism>
<dbReference type="InterPro" id="IPR055290">
    <property type="entry name" value="At3g26010-like"/>
</dbReference>
<dbReference type="AlphaFoldDB" id="A0A2P5F3Q5"/>
<dbReference type="Proteomes" id="UP000237000">
    <property type="component" value="Unassembled WGS sequence"/>
</dbReference>
<dbReference type="PANTHER" id="PTHR35546:SF115">
    <property type="entry name" value="F-BOX DOMAIN-CONTAINING PROTEIN"/>
    <property type="match status" value="1"/>
</dbReference>
<dbReference type="SMART" id="SM00256">
    <property type="entry name" value="FBOX"/>
    <property type="match status" value="1"/>
</dbReference>
<reference evidence="3" key="1">
    <citation type="submission" date="2016-06" db="EMBL/GenBank/DDBJ databases">
        <title>Parallel loss of symbiosis genes in relatives of nitrogen-fixing non-legume Parasponia.</title>
        <authorList>
            <person name="Van Velzen R."/>
            <person name="Holmer R."/>
            <person name="Bu F."/>
            <person name="Rutten L."/>
            <person name="Van Zeijl A."/>
            <person name="Liu W."/>
            <person name="Santuari L."/>
            <person name="Cao Q."/>
            <person name="Sharma T."/>
            <person name="Shen D."/>
            <person name="Roswanjaya Y."/>
            <person name="Wardhani T."/>
            <person name="Kalhor M.S."/>
            <person name="Jansen J."/>
            <person name="Van den Hoogen J."/>
            <person name="Gungor B."/>
            <person name="Hartog M."/>
            <person name="Hontelez J."/>
            <person name="Verver J."/>
            <person name="Yang W.-C."/>
            <person name="Schijlen E."/>
            <person name="Repin R."/>
            <person name="Schilthuizen M."/>
            <person name="Schranz E."/>
            <person name="Heidstra R."/>
            <person name="Miyata K."/>
            <person name="Fedorova E."/>
            <person name="Kohlen W."/>
            <person name="Bisseling T."/>
            <person name="Smit S."/>
            <person name="Geurts R."/>
        </authorList>
    </citation>
    <scope>NUCLEOTIDE SEQUENCE [LARGE SCALE GENOMIC DNA]</scope>
    <source>
        <strain evidence="3">cv. RG33-2</strain>
    </source>
</reference>
<sequence>MTTIERILITAPNAAFSAESIAGNVDLLTQILIFLPIKSLLKFKSVSKHWLSLISDPNFYCKSCGNPRSRWDTYCRIKIYSSATGGLWRPVGNRFSVLEVDKLMFDSRVFWNGAVYWISRSETSLRFDIEEELLRETPMPLIPGGWEPSTVRYFGESHGHLNMINFYLPRRIEFDVYEIESDCSGWFMKYRVDLFGVLGAFPEMIRSYLDPLDMDYYGF</sequence>
<accession>A0A2P5F3Q5</accession>
<evidence type="ECO:0000259" key="1">
    <source>
        <dbReference type="SMART" id="SM00256"/>
    </source>
</evidence>
<dbReference type="Gene3D" id="1.20.1280.50">
    <property type="match status" value="1"/>
</dbReference>
<dbReference type="InParanoid" id="A0A2P5F3Q5"/>
<dbReference type="PANTHER" id="PTHR35546">
    <property type="entry name" value="F-BOX PROTEIN INTERACTION DOMAIN PROTEIN-RELATED"/>
    <property type="match status" value="1"/>
</dbReference>
<dbReference type="OrthoDB" id="605328at2759"/>
<dbReference type="InterPro" id="IPR001810">
    <property type="entry name" value="F-box_dom"/>
</dbReference>
<dbReference type="STRING" id="63057.A0A2P5F3Q5"/>
<evidence type="ECO:0000313" key="2">
    <source>
        <dbReference type="EMBL" id="PON92423.1"/>
    </source>
</evidence>
<dbReference type="Pfam" id="PF00646">
    <property type="entry name" value="F-box"/>
    <property type="match status" value="1"/>
</dbReference>
<name>A0A2P5F3Q5_TREOI</name>
<proteinExistence type="predicted"/>
<dbReference type="InterPro" id="IPR036047">
    <property type="entry name" value="F-box-like_dom_sf"/>
</dbReference>